<evidence type="ECO:0000313" key="2">
    <source>
        <dbReference type="Proteomes" id="UP000266861"/>
    </source>
</evidence>
<organism evidence="1 2">
    <name type="scientific">Diversispora epigaea</name>
    <dbReference type="NCBI Taxonomy" id="1348612"/>
    <lineage>
        <taxon>Eukaryota</taxon>
        <taxon>Fungi</taxon>
        <taxon>Fungi incertae sedis</taxon>
        <taxon>Mucoromycota</taxon>
        <taxon>Glomeromycotina</taxon>
        <taxon>Glomeromycetes</taxon>
        <taxon>Diversisporales</taxon>
        <taxon>Diversisporaceae</taxon>
        <taxon>Diversispora</taxon>
    </lineage>
</organism>
<keyword evidence="2" id="KW-1185">Reference proteome</keyword>
<dbReference type="AlphaFoldDB" id="A0A397G4B9"/>
<dbReference type="OrthoDB" id="2415250at2759"/>
<reference evidence="1 2" key="1">
    <citation type="submission" date="2018-08" db="EMBL/GenBank/DDBJ databases">
        <title>Genome and evolution of the arbuscular mycorrhizal fungus Diversispora epigaea (formerly Glomus versiforme) and its bacterial endosymbionts.</title>
        <authorList>
            <person name="Sun X."/>
            <person name="Fei Z."/>
            <person name="Harrison M."/>
        </authorList>
    </citation>
    <scope>NUCLEOTIDE SEQUENCE [LARGE SCALE GENOMIC DNA]</scope>
    <source>
        <strain evidence="1 2">IT104</strain>
    </source>
</reference>
<dbReference type="EMBL" id="PQFF01000534">
    <property type="protein sequence ID" value="RHZ45872.1"/>
    <property type="molecule type" value="Genomic_DNA"/>
</dbReference>
<accession>A0A397G4B9</accession>
<proteinExistence type="predicted"/>
<comment type="caution">
    <text evidence="1">The sequence shown here is derived from an EMBL/GenBank/DDBJ whole genome shotgun (WGS) entry which is preliminary data.</text>
</comment>
<evidence type="ECO:0000313" key="1">
    <source>
        <dbReference type="EMBL" id="RHZ45872.1"/>
    </source>
</evidence>
<name>A0A397G4B9_9GLOM</name>
<dbReference type="Proteomes" id="UP000266861">
    <property type="component" value="Unassembled WGS sequence"/>
</dbReference>
<sequence length="140" mass="16610">MFKVDGAEYAFSTWFATSIELDLINIILNAKSEYELAEEVFWQCLFLDYLEEEIDEKIELAVQNYREKNKGNEDWLKYVRREIKQKTFEAGMTEGRAQKILNAIDNGEFVIRVKFIQDNSIYRSDKPDLSFKIVDKYEPI</sequence>
<gene>
    <name evidence="1" type="ORF">Glove_645g61</name>
</gene>
<protein>
    <submittedName>
        <fullName evidence="1">Uncharacterized protein</fullName>
    </submittedName>
</protein>